<proteinExistence type="predicted"/>
<dbReference type="RefSeq" id="WP_025050066.1">
    <property type="nucleotide sequence ID" value="NZ_OMPT01000008.1"/>
</dbReference>
<sequence>MVEFHAWMDDEGNLAKVYRALMQRDLPEDFNPKSLDTSTIDTLVMQQIRATSQETMLQQLEELLEEDGRGAIPQKILGLLVSEELRMNPNRLSHMMPDLSWQLQKAKWGGKDYARAIWVKPGYSLYRGKVTGPDGYDHPIDKQPGYSGFDLLKVA</sequence>
<comment type="caution">
    <text evidence="1">The sequence shown here is derived from an EMBL/GenBank/DDBJ whole genome shotgun (WGS) entry which is preliminary data.</text>
</comment>
<evidence type="ECO:0000313" key="1">
    <source>
        <dbReference type="EMBL" id="PTX59995.1"/>
    </source>
</evidence>
<accession>A0A2T6BV83</accession>
<gene>
    <name evidence="1" type="ORF">C8N31_1274</name>
</gene>
<organism evidence="1 2">
    <name type="scientific">Sulfitobacter mediterraneus</name>
    <dbReference type="NCBI Taxonomy" id="83219"/>
    <lineage>
        <taxon>Bacteria</taxon>
        <taxon>Pseudomonadati</taxon>
        <taxon>Pseudomonadota</taxon>
        <taxon>Alphaproteobacteria</taxon>
        <taxon>Rhodobacterales</taxon>
        <taxon>Roseobacteraceae</taxon>
        <taxon>Sulfitobacter</taxon>
    </lineage>
</organism>
<reference evidence="1 2" key="1">
    <citation type="submission" date="2018-04" db="EMBL/GenBank/DDBJ databases">
        <title>Genomic Encyclopedia of Archaeal and Bacterial Type Strains, Phase II (KMG-II): from individual species to whole genera.</title>
        <authorList>
            <person name="Goeker M."/>
        </authorList>
    </citation>
    <scope>NUCLEOTIDE SEQUENCE [LARGE SCALE GENOMIC DNA]</scope>
    <source>
        <strain evidence="1 2">DSM 12244</strain>
    </source>
</reference>
<dbReference type="EMBL" id="QBKU01000027">
    <property type="protein sequence ID" value="PTX59995.1"/>
    <property type="molecule type" value="Genomic_DNA"/>
</dbReference>
<dbReference type="Proteomes" id="UP000244092">
    <property type="component" value="Unassembled WGS sequence"/>
</dbReference>
<dbReference type="AlphaFoldDB" id="A0A2T6BV83"/>
<protein>
    <submittedName>
        <fullName evidence="1">Uncharacterized protein</fullName>
    </submittedName>
</protein>
<evidence type="ECO:0000313" key="2">
    <source>
        <dbReference type="Proteomes" id="UP000244092"/>
    </source>
</evidence>
<name>A0A2T6BV83_9RHOB</name>